<feature type="compositionally biased region" description="Basic and acidic residues" evidence="1">
    <location>
        <begin position="501"/>
        <end position="512"/>
    </location>
</feature>
<evidence type="ECO:0000256" key="1">
    <source>
        <dbReference type="SAM" id="MobiDB-lite"/>
    </source>
</evidence>
<feature type="transmembrane region" description="Helical" evidence="2">
    <location>
        <begin position="27"/>
        <end position="47"/>
    </location>
</feature>
<dbReference type="InterPro" id="IPR043128">
    <property type="entry name" value="Rev_trsase/Diguanyl_cyclase"/>
</dbReference>
<dbReference type="Gene3D" id="3.30.70.270">
    <property type="match status" value="1"/>
</dbReference>
<evidence type="ECO:0000313" key="4">
    <source>
        <dbReference type="EMBL" id="MET3613008.1"/>
    </source>
</evidence>
<dbReference type="Pfam" id="PF00990">
    <property type="entry name" value="GGDEF"/>
    <property type="match status" value="1"/>
</dbReference>
<accession>A0ABV2IXB7</accession>
<dbReference type="Pfam" id="PF05228">
    <property type="entry name" value="CHASE4"/>
    <property type="match status" value="1"/>
</dbReference>
<dbReference type="SUPFAM" id="SSF55073">
    <property type="entry name" value="Nucleotide cyclase"/>
    <property type="match status" value="1"/>
</dbReference>
<dbReference type="NCBIfam" id="TIGR00254">
    <property type="entry name" value="GGDEF"/>
    <property type="match status" value="1"/>
</dbReference>
<comment type="caution">
    <text evidence="4">The sequence shown here is derived from an EMBL/GenBank/DDBJ whole genome shotgun (WGS) entry which is preliminary data.</text>
</comment>
<protein>
    <submittedName>
        <fullName evidence="4">Diguanylate cyclase (GGDEF)-like protein</fullName>
    </submittedName>
</protein>
<feature type="domain" description="GGDEF" evidence="3">
    <location>
        <begin position="357"/>
        <end position="491"/>
    </location>
</feature>
<reference evidence="4 5" key="1">
    <citation type="submission" date="2024-06" db="EMBL/GenBank/DDBJ databases">
        <title>Genomic Encyclopedia of Type Strains, Phase IV (KMG-IV): sequencing the most valuable type-strain genomes for metagenomic binning, comparative biology and taxonomic classification.</title>
        <authorList>
            <person name="Goeker M."/>
        </authorList>
    </citation>
    <scope>NUCLEOTIDE SEQUENCE [LARGE SCALE GENOMIC DNA]</scope>
    <source>
        <strain evidence="4 5">DSM 29780</strain>
    </source>
</reference>
<gene>
    <name evidence="4" type="ORF">ABID16_001313</name>
</gene>
<dbReference type="EMBL" id="JBEPMB010000001">
    <property type="protein sequence ID" value="MET3613008.1"/>
    <property type="molecule type" value="Genomic_DNA"/>
</dbReference>
<sequence length="512" mass="55701">MQQQQATISVRLTSGRRALRHGRLSRLVFVLAFIMILLSAVSLAYVGNIASREADAQATEKQRQLLDNVLVGRMQLMSRDLYSIVHWDDAVTGLVKKFDHDFVTDQLIYWLDLNLQAQKTYIISANGRVFADIINSQAQFSRRSLPDQDPLMHLSRQAVDRFMALRVPVEEGFGLKTISLSQVNELAATAVMSVDGQPSLVTAMVVTPDDQESLPSRFDPIIVVAAKTLDSALLAELNQTLSFQNFTFEQPGEKDPTRTMQMVAGPDGKPIGQFVWRGSQPGTAVWSVVMPVILAVCGLMTVITAFAAHRIGNLSSKLEESEEHNRFLALHDNLTGLSNRFHFHEALDRHISSLPQNQFAVLACDLDRFKAVNDTYGHAAGDAVIRAVANRIAATVGTAGMVGRVGGDEFVILLNGFTDIPRLQILCRQIIASVCEPIMLDNGVMTSVGVSLGVALAPASGSTNTHLMASADAALYAAKEQGRGRAVFAHELASAKNETATPEKDDSAHRAA</sequence>
<dbReference type="Proteomes" id="UP001549047">
    <property type="component" value="Unassembled WGS sequence"/>
</dbReference>
<dbReference type="InterPro" id="IPR052155">
    <property type="entry name" value="Biofilm_reg_signaling"/>
</dbReference>
<dbReference type="RefSeq" id="WP_354555509.1">
    <property type="nucleotide sequence ID" value="NZ_JBEPMB010000001.1"/>
</dbReference>
<evidence type="ECO:0000259" key="3">
    <source>
        <dbReference type="PROSITE" id="PS50887"/>
    </source>
</evidence>
<keyword evidence="2" id="KW-0812">Transmembrane</keyword>
<evidence type="ECO:0000256" key="2">
    <source>
        <dbReference type="SAM" id="Phobius"/>
    </source>
</evidence>
<evidence type="ECO:0000313" key="5">
    <source>
        <dbReference type="Proteomes" id="UP001549047"/>
    </source>
</evidence>
<dbReference type="PANTHER" id="PTHR44757:SF2">
    <property type="entry name" value="BIOFILM ARCHITECTURE MAINTENANCE PROTEIN MBAA"/>
    <property type="match status" value="1"/>
</dbReference>
<dbReference type="InterPro" id="IPR007892">
    <property type="entry name" value="CHASE4"/>
</dbReference>
<name>A0ABV2IXB7_9HYPH</name>
<dbReference type="PANTHER" id="PTHR44757">
    <property type="entry name" value="DIGUANYLATE CYCLASE DGCP"/>
    <property type="match status" value="1"/>
</dbReference>
<dbReference type="InterPro" id="IPR029787">
    <property type="entry name" value="Nucleotide_cyclase"/>
</dbReference>
<dbReference type="InterPro" id="IPR000160">
    <property type="entry name" value="GGDEF_dom"/>
</dbReference>
<feature type="transmembrane region" description="Helical" evidence="2">
    <location>
        <begin position="284"/>
        <end position="308"/>
    </location>
</feature>
<keyword evidence="2" id="KW-0472">Membrane</keyword>
<keyword evidence="5" id="KW-1185">Reference proteome</keyword>
<dbReference type="SMART" id="SM00267">
    <property type="entry name" value="GGDEF"/>
    <property type="match status" value="1"/>
</dbReference>
<dbReference type="PROSITE" id="PS50887">
    <property type="entry name" value="GGDEF"/>
    <property type="match status" value="1"/>
</dbReference>
<feature type="region of interest" description="Disordered" evidence="1">
    <location>
        <begin position="493"/>
        <end position="512"/>
    </location>
</feature>
<dbReference type="CDD" id="cd01949">
    <property type="entry name" value="GGDEF"/>
    <property type="match status" value="1"/>
</dbReference>
<keyword evidence="2" id="KW-1133">Transmembrane helix</keyword>
<organism evidence="4 5">
    <name type="scientific">Rhizobium aquaticum</name>
    <dbReference type="NCBI Taxonomy" id="1549636"/>
    <lineage>
        <taxon>Bacteria</taxon>
        <taxon>Pseudomonadati</taxon>
        <taxon>Pseudomonadota</taxon>
        <taxon>Alphaproteobacteria</taxon>
        <taxon>Hyphomicrobiales</taxon>
        <taxon>Rhizobiaceae</taxon>
        <taxon>Rhizobium/Agrobacterium group</taxon>
        <taxon>Rhizobium</taxon>
    </lineage>
</organism>
<proteinExistence type="predicted"/>